<keyword evidence="2" id="KW-1185">Reference proteome</keyword>
<dbReference type="EMBL" id="BAABJE010000002">
    <property type="protein sequence ID" value="GAA4787504.1"/>
    <property type="molecule type" value="Genomic_DNA"/>
</dbReference>
<accession>A0ABP9B158</accession>
<protein>
    <submittedName>
        <fullName evidence="1">Uncharacterized protein</fullName>
    </submittedName>
</protein>
<name>A0ABP9B158_9GAMM</name>
<reference evidence="2" key="1">
    <citation type="journal article" date="2019" name="Int. J. Syst. Evol. Microbiol.">
        <title>The Global Catalogue of Microorganisms (GCM) 10K type strain sequencing project: providing services to taxonomists for standard genome sequencing and annotation.</title>
        <authorList>
            <consortium name="The Broad Institute Genomics Platform"/>
            <consortium name="The Broad Institute Genome Sequencing Center for Infectious Disease"/>
            <person name="Wu L."/>
            <person name="Ma J."/>
        </authorList>
    </citation>
    <scope>NUCLEOTIDE SEQUENCE [LARGE SCALE GENOMIC DNA]</scope>
    <source>
        <strain evidence="2">JCM 18204</strain>
    </source>
</reference>
<dbReference type="Proteomes" id="UP001499959">
    <property type="component" value="Unassembled WGS sequence"/>
</dbReference>
<sequence>MSHDIENPPRTPHARQLAEDGAFFVDETFLGVALQAAHAGRGVVRAVLDGVGEVTIDAAESRFSAQLSDWEDFCTAPIGRLRVTHQSVRAPSSEPWRDLSELLWIAGYHASAGRLPADANRHAVIKLAHWPNLSRLPRTPDMYRLCALLARRPSSIHLAGKLLGVNEVQAFRFFSAAHAAGAIEMVTRTHGISSANDDEEPAADALPPSETSLGSMLKQLWNKMTGR</sequence>
<gene>
    <name evidence="1" type="ORF">GCM10023307_10690</name>
</gene>
<evidence type="ECO:0000313" key="2">
    <source>
        <dbReference type="Proteomes" id="UP001499959"/>
    </source>
</evidence>
<proteinExistence type="predicted"/>
<comment type="caution">
    <text evidence="1">The sequence shown here is derived from an EMBL/GenBank/DDBJ whole genome shotgun (WGS) entry which is preliminary data.</text>
</comment>
<dbReference type="RefSeq" id="WP_345302269.1">
    <property type="nucleotide sequence ID" value="NZ_BAABJE010000002.1"/>
</dbReference>
<organism evidence="1 2">
    <name type="scientific">Lysobacter hankyongensis</name>
    <dbReference type="NCBI Taxonomy" id="1176535"/>
    <lineage>
        <taxon>Bacteria</taxon>
        <taxon>Pseudomonadati</taxon>
        <taxon>Pseudomonadota</taxon>
        <taxon>Gammaproteobacteria</taxon>
        <taxon>Lysobacterales</taxon>
        <taxon>Lysobacteraceae</taxon>
        <taxon>Lysobacter</taxon>
    </lineage>
</organism>
<evidence type="ECO:0000313" key="1">
    <source>
        <dbReference type="EMBL" id="GAA4787504.1"/>
    </source>
</evidence>